<keyword evidence="5" id="KW-0479">Metal-binding</keyword>
<dbReference type="GO" id="GO:0008270">
    <property type="term" value="F:zinc ion binding"/>
    <property type="evidence" value="ECO:0007669"/>
    <property type="project" value="UniProtKB-KW"/>
</dbReference>
<dbReference type="InterPro" id="IPR002717">
    <property type="entry name" value="HAT_MYST-type"/>
</dbReference>
<reference evidence="15" key="2">
    <citation type="journal article" date="2016" name="Sci. Rep.">
        <title>Dictyocaulus viviparus genome, variome and transcriptome elucidate lungworm biology and support future intervention.</title>
        <authorList>
            <person name="McNulty S.N."/>
            <person name="Strube C."/>
            <person name="Rosa B.A."/>
            <person name="Martin J.C."/>
            <person name="Tyagi R."/>
            <person name="Choi Y.J."/>
            <person name="Wang Q."/>
            <person name="Hallsworth Pepin K."/>
            <person name="Zhang X."/>
            <person name="Ozersky P."/>
            <person name="Wilson R.K."/>
            <person name="Sternberg P.W."/>
            <person name="Gasser R.B."/>
            <person name="Mitreva M."/>
        </authorList>
    </citation>
    <scope>NUCLEOTIDE SEQUENCE [LARGE SCALE GENOMIC DNA]</scope>
    <source>
        <strain evidence="15">HannoverDv2000</strain>
    </source>
</reference>
<dbReference type="Proteomes" id="UP000053766">
    <property type="component" value="Unassembled WGS sequence"/>
</dbReference>
<feature type="domain" description="MYST-type HAT" evidence="13">
    <location>
        <begin position="26"/>
        <end position="301"/>
    </location>
</feature>
<dbReference type="Pfam" id="PF01853">
    <property type="entry name" value="MOZ_SAS"/>
    <property type="match status" value="1"/>
</dbReference>
<comment type="subcellular location">
    <subcellularLocation>
        <location evidence="1 12">Nucleus</location>
    </subcellularLocation>
</comment>
<keyword evidence="6" id="KW-0863">Zinc-finger</keyword>
<keyword evidence="4" id="KW-0808">Transferase</keyword>
<reference evidence="14 15" key="1">
    <citation type="submission" date="2013-11" db="EMBL/GenBank/DDBJ databases">
        <title>Draft genome of the bovine lungworm Dictyocaulus viviparus.</title>
        <authorList>
            <person name="Mitreva M."/>
        </authorList>
    </citation>
    <scope>NUCLEOTIDE SEQUENCE [LARGE SCALE GENOMIC DNA]</scope>
    <source>
        <strain evidence="14 15">HannoverDv2000</strain>
    </source>
</reference>
<evidence type="ECO:0000256" key="11">
    <source>
        <dbReference type="PIRSR" id="PIRSR602717-51"/>
    </source>
</evidence>
<dbReference type="InterPro" id="IPR050603">
    <property type="entry name" value="MYST_HAT"/>
</dbReference>
<dbReference type="AlphaFoldDB" id="A0A0D8XEL3"/>
<dbReference type="EMBL" id="KN716593">
    <property type="protein sequence ID" value="KJH43095.1"/>
    <property type="molecule type" value="Genomic_DNA"/>
</dbReference>
<proteinExistence type="inferred from homology"/>
<dbReference type="Gene3D" id="1.10.10.10">
    <property type="entry name" value="Winged helix-like DNA-binding domain superfamily/Winged helix DNA-binding domain"/>
    <property type="match status" value="1"/>
</dbReference>
<evidence type="ECO:0000313" key="14">
    <source>
        <dbReference type="EMBL" id="KJH43095.1"/>
    </source>
</evidence>
<keyword evidence="7" id="KW-0862">Zinc</keyword>
<comment type="catalytic activity">
    <reaction evidence="12">
        <text>L-lysyl-[protein] + acetyl-CoA = N(6)-acetyl-L-lysyl-[protein] + CoA + H(+)</text>
        <dbReference type="Rhea" id="RHEA:45948"/>
        <dbReference type="Rhea" id="RHEA-COMP:9752"/>
        <dbReference type="Rhea" id="RHEA-COMP:10731"/>
        <dbReference type="ChEBI" id="CHEBI:15378"/>
        <dbReference type="ChEBI" id="CHEBI:29969"/>
        <dbReference type="ChEBI" id="CHEBI:57287"/>
        <dbReference type="ChEBI" id="CHEBI:57288"/>
        <dbReference type="ChEBI" id="CHEBI:61930"/>
        <dbReference type="EC" id="2.3.1.48"/>
    </reaction>
</comment>
<evidence type="ECO:0000256" key="4">
    <source>
        <dbReference type="ARBA" id="ARBA00022679"/>
    </source>
</evidence>
<dbReference type="GO" id="GO:0004402">
    <property type="term" value="F:histone acetyltransferase activity"/>
    <property type="evidence" value="ECO:0007669"/>
    <property type="project" value="InterPro"/>
</dbReference>
<dbReference type="GO" id="GO:0000785">
    <property type="term" value="C:chromatin"/>
    <property type="evidence" value="ECO:0007669"/>
    <property type="project" value="TreeGrafter"/>
</dbReference>
<dbReference type="PROSITE" id="PS51726">
    <property type="entry name" value="MYST_HAT"/>
    <property type="match status" value="1"/>
</dbReference>
<dbReference type="InterPro" id="IPR036388">
    <property type="entry name" value="WH-like_DNA-bd_sf"/>
</dbReference>
<evidence type="ECO:0000259" key="13">
    <source>
        <dbReference type="PROSITE" id="PS51726"/>
    </source>
</evidence>
<dbReference type="Gene3D" id="3.40.630.30">
    <property type="match status" value="1"/>
</dbReference>
<dbReference type="Pfam" id="PF17772">
    <property type="entry name" value="zf-MYST"/>
    <property type="match status" value="1"/>
</dbReference>
<comment type="similarity">
    <text evidence="2 12">Belongs to the MYST (SAS/MOZ) family.</text>
</comment>
<keyword evidence="10 12" id="KW-0539">Nucleus</keyword>
<dbReference type="GO" id="GO:0003682">
    <property type="term" value="F:chromatin binding"/>
    <property type="evidence" value="ECO:0007669"/>
    <property type="project" value="TreeGrafter"/>
</dbReference>
<evidence type="ECO:0000313" key="15">
    <source>
        <dbReference type="Proteomes" id="UP000053766"/>
    </source>
</evidence>
<dbReference type="GO" id="GO:0005634">
    <property type="term" value="C:nucleus"/>
    <property type="evidence" value="ECO:0007669"/>
    <property type="project" value="UniProtKB-SubCell"/>
</dbReference>
<dbReference type="EC" id="2.3.1.48" evidence="3 12"/>
<evidence type="ECO:0000256" key="12">
    <source>
        <dbReference type="RuleBase" id="RU361211"/>
    </source>
</evidence>
<evidence type="ECO:0000256" key="9">
    <source>
        <dbReference type="ARBA" id="ARBA00022990"/>
    </source>
</evidence>
<dbReference type="OrthoDB" id="5862462at2759"/>
<dbReference type="Gene3D" id="3.30.60.60">
    <property type="entry name" value="N-acetyl transferase-like"/>
    <property type="match status" value="1"/>
</dbReference>
<keyword evidence="9" id="KW-0007">Acetylation</keyword>
<gene>
    <name evidence="14" type="ORF">DICVIV_10897</name>
</gene>
<evidence type="ECO:0000256" key="2">
    <source>
        <dbReference type="ARBA" id="ARBA00010107"/>
    </source>
</evidence>
<feature type="active site" description="Proton donor/acceptor" evidence="11">
    <location>
        <position position="205"/>
    </location>
</feature>
<dbReference type="STRING" id="29172.A0A0D8XEL3"/>
<dbReference type="SUPFAM" id="SSF55729">
    <property type="entry name" value="Acyl-CoA N-acyltransferases (Nat)"/>
    <property type="match status" value="1"/>
</dbReference>
<evidence type="ECO:0000256" key="1">
    <source>
        <dbReference type="ARBA" id="ARBA00004123"/>
    </source>
</evidence>
<sequence length="301" mass="35005">MYTQSAIKIFDKVQATIRKLKQRRFSPSGSIQWVKLGGSYKIKAWYSGNYPAEYSNLNTIYVCDVCFSYFSHGPSQLRHMTKCPYWFAPPGDEVYRDKMNGISVFEVFGEVDPMYCSNLCRLSMLWLENKVVYIDVEPFVFYVLTSFSNGCFRPLGYFSKQKDFLTNNLCCFCVFPCYQSRGYGTFMIDFSYMLSRLAGVPSGPERPFSAHGSYVYRKYWCDKLIHLIYTKVLKTGWDNLHLRIEDLVKETGIQEVEVIEAITDLCSYEWASNKKTLTVHITSEAIMEIGKYIHQKNNESF</sequence>
<dbReference type="GO" id="GO:0006357">
    <property type="term" value="P:regulation of transcription by RNA polymerase II"/>
    <property type="evidence" value="ECO:0007669"/>
    <property type="project" value="TreeGrafter"/>
</dbReference>
<accession>A0A0D8XEL3</accession>
<evidence type="ECO:0000256" key="10">
    <source>
        <dbReference type="ARBA" id="ARBA00023242"/>
    </source>
</evidence>
<dbReference type="GO" id="GO:0003712">
    <property type="term" value="F:transcription coregulator activity"/>
    <property type="evidence" value="ECO:0007669"/>
    <property type="project" value="TreeGrafter"/>
</dbReference>
<evidence type="ECO:0000256" key="8">
    <source>
        <dbReference type="ARBA" id="ARBA00022853"/>
    </source>
</evidence>
<dbReference type="InterPro" id="IPR040706">
    <property type="entry name" value="Zf-MYST"/>
</dbReference>
<dbReference type="PANTHER" id="PTHR10615:SF161">
    <property type="entry name" value="HISTONE ACETYLTRANSFERASE KAT7"/>
    <property type="match status" value="1"/>
</dbReference>
<keyword evidence="8" id="KW-0156">Chromatin regulator</keyword>
<organism evidence="14 15">
    <name type="scientific">Dictyocaulus viviparus</name>
    <name type="common">Bovine lungworm</name>
    <dbReference type="NCBI Taxonomy" id="29172"/>
    <lineage>
        <taxon>Eukaryota</taxon>
        <taxon>Metazoa</taxon>
        <taxon>Ecdysozoa</taxon>
        <taxon>Nematoda</taxon>
        <taxon>Chromadorea</taxon>
        <taxon>Rhabditida</taxon>
        <taxon>Rhabditina</taxon>
        <taxon>Rhabditomorpha</taxon>
        <taxon>Strongyloidea</taxon>
        <taxon>Metastrongylidae</taxon>
        <taxon>Dictyocaulus</taxon>
    </lineage>
</organism>
<name>A0A0D8XEL3_DICVI</name>
<keyword evidence="15" id="KW-1185">Reference proteome</keyword>
<dbReference type="InterPro" id="IPR016181">
    <property type="entry name" value="Acyl_CoA_acyltransferase"/>
</dbReference>
<evidence type="ECO:0000256" key="6">
    <source>
        <dbReference type="ARBA" id="ARBA00022771"/>
    </source>
</evidence>
<dbReference type="PANTHER" id="PTHR10615">
    <property type="entry name" value="HISTONE ACETYLTRANSFERASE"/>
    <property type="match status" value="1"/>
</dbReference>
<protein>
    <recommendedName>
        <fullName evidence="3 12">Histone acetyltransferase</fullName>
        <ecNumber evidence="3 12">2.3.1.48</ecNumber>
    </recommendedName>
</protein>
<evidence type="ECO:0000256" key="3">
    <source>
        <dbReference type="ARBA" id="ARBA00013184"/>
    </source>
</evidence>
<evidence type="ECO:0000256" key="5">
    <source>
        <dbReference type="ARBA" id="ARBA00022723"/>
    </source>
</evidence>
<evidence type="ECO:0000256" key="7">
    <source>
        <dbReference type="ARBA" id="ARBA00022833"/>
    </source>
</evidence>